<dbReference type="Gene3D" id="6.20.210.20">
    <property type="entry name" value="THAP domain"/>
    <property type="match status" value="1"/>
</dbReference>
<proteinExistence type="predicted"/>
<dbReference type="Pfam" id="PF05485">
    <property type="entry name" value="THAP"/>
    <property type="match status" value="1"/>
</dbReference>
<comment type="caution">
    <text evidence="7">The sequence shown here is derived from an EMBL/GenBank/DDBJ whole genome shotgun (WGS) entry which is preliminary data.</text>
</comment>
<dbReference type="AlphaFoldDB" id="A0AAU9TB11"/>
<dbReference type="InterPro" id="IPR038441">
    <property type="entry name" value="THAP_Znf_sf"/>
</dbReference>
<dbReference type="GO" id="GO:0003677">
    <property type="term" value="F:DNA binding"/>
    <property type="evidence" value="ECO:0007669"/>
    <property type="project" value="UniProtKB-UniRule"/>
</dbReference>
<keyword evidence="1" id="KW-0479">Metal-binding</keyword>
<evidence type="ECO:0000313" key="8">
    <source>
        <dbReference type="Proteomes" id="UP001153954"/>
    </source>
</evidence>
<evidence type="ECO:0000256" key="3">
    <source>
        <dbReference type="ARBA" id="ARBA00022833"/>
    </source>
</evidence>
<evidence type="ECO:0000256" key="2">
    <source>
        <dbReference type="ARBA" id="ARBA00022771"/>
    </source>
</evidence>
<gene>
    <name evidence="7" type="ORF">EEDITHA_LOCUS798</name>
</gene>
<dbReference type="SUPFAM" id="SSF57716">
    <property type="entry name" value="Glucocorticoid receptor-like (DNA-binding domain)"/>
    <property type="match status" value="1"/>
</dbReference>
<dbReference type="PROSITE" id="PS50950">
    <property type="entry name" value="ZF_THAP"/>
    <property type="match status" value="1"/>
</dbReference>
<keyword evidence="4 5" id="KW-0238">DNA-binding</keyword>
<reference evidence="7" key="1">
    <citation type="submission" date="2022-03" db="EMBL/GenBank/DDBJ databases">
        <authorList>
            <person name="Tunstrom K."/>
        </authorList>
    </citation>
    <scope>NUCLEOTIDE SEQUENCE</scope>
</reference>
<evidence type="ECO:0000313" key="7">
    <source>
        <dbReference type="EMBL" id="CAH2084205.1"/>
    </source>
</evidence>
<protein>
    <recommendedName>
        <fullName evidence="6">THAP-type domain-containing protein</fullName>
    </recommendedName>
</protein>
<evidence type="ECO:0000256" key="5">
    <source>
        <dbReference type="PROSITE-ProRule" id="PRU00309"/>
    </source>
</evidence>
<organism evidence="7 8">
    <name type="scientific">Euphydryas editha</name>
    <name type="common">Edith's checkerspot</name>
    <dbReference type="NCBI Taxonomy" id="104508"/>
    <lineage>
        <taxon>Eukaryota</taxon>
        <taxon>Metazoa</taxon>
        <taxon>Ecdysozoa</taxon>
        <taxon>Arthropoda</taxon>
        <taxon>Hexapoda</taxon>
        <taxon>Insecta</taxon>
        <taxon>Pterygota</taxon>
        <taxon>Neoptera</taxon>
        <taxon>Endopterygota</taxon>
        <taxon>Lepidoptera</taxon>
        <taxon>Glossata</taxon>
        <taxon>Ditrysia</taxon>
        <taxon>Papilionoidea</taxon>
        <taxon>Nymphalidae</taxon>
        <taxon>Nymphalinae</taxon>
        <taxon>Euphydryas</taxon>
    </lineage>
</organism>
<evidence type="ECO:0000256" key="1">
    <source>
        <dbReference type="ARBA" id="ARBA00022723"/>
    </source>
</evidence>
<accession>A0AAU9TB11</accession>
<keyword evidence="8" id="KW-1185">Reference proteome</keyword>
<keyword evidence="2 5" id="KW-0863">Zinc-finger</keyword>
<sequence length="306" mass="35839">MGKVCAVKNCDSGRKKSSSKKNTPLSFFQATETSQRLEKWTKCLGISLKKSDYICHLHFKEEDVKSYDNIIIDGKSYIMPLIKKKLSEGALPTLEHQYVFNSESTQHNAIPISIERQQTQENCNNSKEYQQQQQQQILNIRDKGMQQAFVEQRSYNDPIHSEKPIKDLIDQIKNVSILPEFWSFSYKKNELEFMRVDPETKQIRHHIRLNHDLSITAICLNNQEITIDTKITALNDVYNYLKSVEKWPICVGTLIDIKKYSKNCKGVIIGDERYHRMQMNPRCKSCRYLRNQLLTRKSAVKRMLNK</sequence>
<name>A0AAU9TB11_EUPED</name>
<dbReference type="InterPro" id="IPR006612">
    <property type="entry name" value="THAP_Znf"/>
</dbReference>
<dbReference type="Proteomes" id="UP001153954">
    <property type="component" value="Unassembled WGS sequence"/>
</dbReference>
<evidence type="ECO:0000259" key="6">
    <source>
        <dbReference type="PROSITE" id="PS50950"/>
    </source>
</evidence>
<evidence type="ECO:0000256" key="4">
    <source>
        <dbReference type="ARBA" id="ARBA00023125"/>
    </source>
</evidence>
<feature type="domain" description="THAP-type" evidence="6">
    <location>
        <begin position="1"/>
        <end position="95"/>
    </location>
</feature>
<dbReference type="GO" id="GO:0008270">
    <property type="term" value="F:zinc ion binding"/>
    <property type="evidence" value="ECO:0007669"/>
    <property type="project" value="UniProtKB-KW"/>
</dbReference>
<dbReference type="EMBL" id="CAKOGL010000002">
    <property type="protein sequence ID" value="CAH2084205.1"/>
    <property type="molecule type" value="Genomic_DNA"/>
</dbReference>
<keyword evidence="3" id="KW-0862">Zinc</keyword>
<dbReference type="SMART" id="SM00980">
    <property type="entry name" value="THAP"/>
    <property type="match status" value="1"/>
</dbReference>